<organism evidence="1 2">
    <name type="scientific">Blastomonas natatoria</name>
    <dbReference type="NCBI Taxonomy" id="34015"/>
    <lineage>
        <taxon>Bacteria</taxon>
        <taxon>Pseudomonadati</taxon>
        <taxon>Pseudomonadota</taxon>
        <taxon>Alphaproteobacteria</taxon>
        <taxon>Sphingomonadales</taxon>
        <taxon>Sphingomonadaceae</taxon>
        <taxon>Blastomonas</taxon>
    </lineage>
</organism>
<keyword evidence="2" id="KW-1185">Reference proteome</keyword>
<sequence length="203" mass="22961">MDMEKTMPRDRRSITREDIMDLADYELIRKDKRQESILAKKFSRLAIGPHAMITFESWDSMWLQIQEMLRIEKGGEEQLADELAAYNPMVPNGRELTATLMFEIENPERRDAFLRTIGGVEEHIFLTIGNVKIAAVPEQDVERTSASGKASAVHFLHFPLDDAAIAAWHDAGNVAMVQISHPNYGHAALIGADTRHYLTRACL</sequence>
<gene>
    <name evidence="1" type="ORF">C7451_110146</name>
</gene>
<dbReference type="Pfam" id="PF12007">
    <property type="entry name" value="DUF3501"/>
    <property type="match status" value="1"/>
</dbReference>
<dbReference type="InterPro" id="IPR021890">
    <property type="entry name" value="DUF3501"/>
</dbReference>
<proteinExistence type="predicted"/>
<reference evidence="1 2" key="1">
    <citation type="submission" date="2018-05" db="EMBL/GenBank/DDBJ databases">
        <title>Genomic Encyclopedia of Type Strains, Phase IV (KMG-IV): sequencing the most valuable type-strain genomes for metagenomic binning, comparative biology and taxonomic classification.</title>
        <authorList>
            <person name="Goeker M."/>
        </authorList>
    </citation>
    <scope>NUCLEOTIDE SEQUENCE [LARGE SCALE GENOMIC DNA]</scope>
    <source>
        <strain evidence="1 2">DSM 3183</strain>
    </source>
</reference>
<dbReference type="AlphaFoldDB" id="A0A2V3V9L9"/>
<dbReference type="Proteomes" id="UP000248014">
    <property type="component" value="Unassembled WGS sequence"/>
</dbReference>
<protein>
    <submittedName>
        <fullName evidence="1">Uncharacterized protein DUF3501</fullName>
    </submittedName>
</protein>
<dbReference type="EMBL" id="QJJM01000010">
    <property type="protein sequence ID" value="PXW73419.1"/>
    <property type="molecule type" value="Genomic_DNA"/>
</dbReference>
<comment type="caution">
    <text evidence="1">The sequence shown here is derived from an EMBL/GenBank/DDBJ whole genome shotgun (WGS) entry which is preliminary data.</text>
</comment>
<name>A0A2V3V9L9_9SPHN</name>
<evidence type="ECO:0000313" key="1">
    <source>
        <dbReference type="EMBL" id="PXW73419.1"/>
    </source>
</evidence>
<accession>A0A2V3V9L9</accession>
<evidence type="ECO:0000313" key="2">
    <source>
        <dbReference type="Proteomes" id="UP000248014"/>
    </source>
</evidence>